<sequence length="70" mass="8007">MDAAVLAMHAELVGADDAKDWRARAELTEEWATANDVELHPEWGGKVTNRWVWDADAGRVVRNLWQFTTR</sequence>
<name>A0A939PPQ1_9ACTN</name>
<reference evidence="1" key="1">
    <citation type="submission" date="2021-03" db="EMBL/GenBank/DDBJ databases">
        <authorList>
            <person name="Kanchanasin P."/>
            <person name="Saeng-In P."/>
            <person name="Phongsopitanun W."/>
            <person name="Yuki M."/>
            <person name="Kudo T."/>
            <person name="Ohkuma M."/>
            <person name="Tanasupawat S."/>
        </authorList>
    </citation>
    <scope>NUCLEOTIDE SEQUENCE</scope>
    <source>
        <strain evidence="1">GKU 128</strain>
    </source>
</reference>
<keyword evidence="2" id="KW-1185">Reference proteome</keyword>
<protein>
    <submittedName>
        <fullName evidence="1">Uncharacterized protein</fullName>
    </submittedName>
</protein>
<dbReference type="Proteomes" id="UP000669179">
    <property type="component" value="Unassembled WGS sequence"/>
</dbReference>
<evidence type="ECO:0000313" key="2">
    <source>
        <dbReference type="Proteomes" id="UP000669179"/>
    </source>
</evidence>
<gene>
    <name evidence="1" type="ORF">J4573_52925</name>
</gene>
<comment type="caution">
    <text evidence="1">The sequence shown here is derived from an EMBL/GenBank/DDBJ whole genome shotgun (WGS) entry which is preliminary data.</text>
</comment>
<dbReference type="RefSeq" id="WP_208264104.1">
    <property type="nucleotide sequence ID" value="NZ_JAGEOJ010000045.1"/>
</dbReference>
<dbReference type="AlphaFoldDB" id="A0A939PPQ1"/>
<proteinExistence type="predicted"/>
<organism evidence="1 2">
    <name type="scientific">Actinomadura barringtoniae</name>
    <dbReference type="NCBI Taxonomy" id="1427535"/>
    <lineage>
        <taxon>Bacteria</taxon>
        <taxon>Bacillati</taxon>
        <taxon>Actinomycetota</taxon>
        <taxon>Actinomycetes</taxon>
        <taxon>Streptosporangiales</taxon>
        <taxon>Thermomonosporaceae</taxon>
        <taxon>Actinomadura</taxon>
    </lineage>
</organism>
<dbReference type="EMBL" id="JAGEOJ010000045">
    <property type="protein sequence ID" value="MBO2455863.1"/>
    <property type="molecule type" value="Genomic_DNA"/>
</dbReference>
<evidence type="ECO:0000313" key="1">
    <source>
        <dbReference type="EMBL" id="MBO2455863.1"/>
    </source>
</evidence>
<accession>A0A939PPQ1</accession>